<protein>
    <recommendedName>
        <fullName evidence="4">Outer membrane beta-barrel protein</fullName>
    </recommendedName>
</protein>
<feature type="chain" id="PRO_5034527602" description="Outer membrane beta-barrel protein" evidence="1">
    <location>
        <begin position="38"/>
        <end position="442"/>
    </location>
</feature>
<keyword evidence="1" id="KW-0732">Signal</keyword>
<organism evidence="2 3">
    <name type="scientific">Derxia gummosa DSM 723</name>
    <dbReference type="NCBI Taxonomy" id="1121388"/>
    <lineage>
        <taxon>Bacteria</taxon>
        <taxon>Pseudomonadati</taxon>
        <taxon>Pseudomonadota</taxon>
        <taxon>Betaproteobacteria</taxon>
        <taxon>Burkholderiales</taxon>
        <taxon>Alcaligenaceae</taxon>
        <taxon>Derxia</taxon>
    </lineage>
</organism>
<evidence type="ECO:0000313" key="3">
    <source>
        <dbReference type="RefSeq" id="WP_156924448.1"/>
    </source>
</evidence>
<feature type="signal peptide" evidence="1">
    <location>
        <begin position="1"/>
        <end position="37"/>
    </location>
</feature>
<sequence length="442" mass="49643">MKSRGQLLNTCFAPRRPSRIALAIAATGSLWYSTAGAQLLPFDATPERTGFSFSTGLSVSSDSNILRLPDGVTPQDRSPTLGTQRSDVTIAPFIDGKARVQLSRQVFIADANVRYNTFRTYDRFDSTLRNGSLSWLWQLGNEFDGTMNAARTETQTAIANQSQALSSLAAGLNKLSTNRLEFTGNYRPRPDRRLTFNASRSESSNSSNFLRTSDNRISTVGLQAGYRNGRDDDVYLYGSLTDGYYPNRVIDSSRPIDNSYRQREGGVGFIYRPGGFTDVQGRIGWARRHHDQVPERDFWGPVASLTLRYQLSGKWRAEFSGARTASGTDAYDRVYTLASSLDGKLSYSITPKLTASIEQMWRRDDYRGDPNSIASQLSTRPARLDNSLESTLSFDWLPYDRWSVGLQFQRVSRDSNQTNSDGTPLYDYKANVVMLTTQYRFR</sequence>
<evidence type="ECO:0000256" key="1">
    <source>
        <dbReference type="SAM" id="SignalP"/>
    </source>
</evidence>
<dbReference type="RefSeq" id="WP_156924448.1">
    <property type="nucleotide sequence ID" value="NZ_AXWS01000014.1"/>
</dbReference>
<dbReference type="OrthoDB" id="8576304at2"/>
<evidence type="ECO:0008006" key="4">
    <source>
        <dbReference type="Google" id="ProtNLM"/>
    </source>
</evidence>
<dbReference type="AlphaFoldDB" id="A0A8B6XB13"/>
<name>A0A8B6XB13_9BURK</name>
<keyword evidence="2" id="KW-1185">Reference proteome</keyword>
<reference evidence="3" key="1">
    <citation type="submission" date="2025-08" db="UniProtKB">
        <authorList>
            <consortium name="RefSeq"/>
        </authorList>
    </citation>
    <scope>IDENTIFICATION</scope>
</reference>
<dbReference type="Proteomes" id="UP000675920">
    <property type="component" value="Unplaced"/>
</dbReference>
<accession>A0A8B6XB13</accession>
<proteinExistence type="predicted"/>
<evidence type="ECO:0000313" key="2">
    <source>
        <dbReference type="Proteomes" id="UP000675920"/>
    </source>
</evidence>